<sequence>MHWLELTYVIGPLIIIGIPSLLAAGRICIFFLGPILKASFEAMGAQQAADVIRELNGNPIPHRAPRPQVQPSVEPSVKPSVQVKHKHILPLDDVAYDIGALKQRDILLRSAVLDAAARGRLKDIENFDDLGPKDWRLKLADSKKRLWACEQVYSQLLKDQPLHSRIPQYVKSWFLMEGETSIYTIKHGKGQCRDAQGCCSRGCGCCQKPRGMLPSGQLYYSHCTAFCPCCIRSRGIAMLPKECTLRGSDRLYSTLQIEVTAEPAITEYLANKTRGEKVNVRDGDC</sequence>
<keyword evidence="1" id="KW-0472">Membrane</keyword>
<reference evidence="3" key="1">
    <citation type="journal article" date="2012" name="MBio">
        <title>Comparative genome analysis of Trichophyton rubrum and related dermatophytes reveals candidate genes involved in infection.</title>
        <authorList>
            <person name="Martinez D.A."/>
            <person name="Oliver B.G."/>
            <person name="Graeser Y."/>
            <person name="Goldberg J.M."/>
            <person name="Li W."/>
            <person name="Martinez-Rossi N.M."/>
            <person name="Monod M."/>
            <person name="Shelest E."/>
            <person name="Barton R.C."/>
            <person name="Birch E."/>
            <person name="Brakhage A.A."/>
            <person name="Chen Z."/>
            <person name="Gurr S.J."/>
            <person name="Heiman D."/>
            <person name="Heitman J."/>
            <person name="Kosti I."/>
            <person name="Rossi A."/>
            <person name="Saif S."/>
            <person name="Samalova M."/>
            <person name="Saunders C.W."/>
            <person name="Shea T."/>
            <person name="Summerbell R.C."/>
            <person name="Xu J."/>
            <person name="Young S."/>
            <person name="Zeng Q."/>
            <person name="Birren B.W."/>
            <person name="Cuomo C.A."/>
            <person name="White T.C."/>
        </authorList>
    </citation>
    <scope>NUCLEOTIDE SEQUENCE [LARGE SCALE GENOMIC DNA]</scope>
    <source>
        <strain evidence="3">ATCC MYA-4604 / CBS 118893</strain>
    </source>
</reference>
<evidence type="ECO:0000313" key="2">
    <source>
        <dbReference type="EMBL" id="EFR03118.1"/>
    </source>
</evidence>
<evidence type="ECO:0000256" key="1">
    <source>
        <dbReference type="SAM" id="Phobius"/>
    </source>
</evidence>
<name>E4V0I1_ARTGP</name>
<gene>
    <name evidence="2" type="ORF">MGYG_06113</name>
</gene>
<accession>E4V0I1</accession>
<keyword evidence="1" id="KW-1133">Transmembrane helix</keyword>
<dbReference type="STRING" id="535722.E4V0I1"/>
<dbReference type="Proteomes" id="UP000002669">
    <property type="component" value="Unassembled WGS sequence"/>
</dbReference>
<dbReference type="RefSeq" id="XP_003171572.1">
    <property type="nucleotide sequence ID" value="XM_003171524.1"/>
</dbReference>
<evidence type="ECO:0000313" key="3">
    <source>
        <dbReference type="Proteomes" id="UP000002669"/>
    </source>
</evidence>
<feature type="transmembrane region" description="Helical" evidence="1">
    <location>
        <begin position="6"/>
        <end position="33"/>
    </location>
</feature>
<dbReference type="VEuPathDB" id="FungiDB:MGYG_06113"/>
<keyword evidence="3" id="KW-1185">Reference proteome</keyword>
<dbReference type="GeneID" id="10026825"/>
<proteinExistence type="predicted"/>
<dbReference type="EMBL" id="DS989826">
    <property type="protein sequence ID" value="EFR03118.1"/>
    <property type="molecule type" value="Genomic_DNA"/>
</dbReference>
<protein>
    <submittedName>
        <fullName evidence="2">Uncharacterized protein</fullName>
    </submittedName>
</protein>
<dbReference type="OrthoDB" id="4174332at2759"/>
<keyword evidence="1" id="KW-0812">Transmembrane</keyword>
<dbReference type="AlphaFoldDB" id="E4V0I1"/>
<dbReference type="HOGENOM" id="CLU_976521_0_0_1"/>
<dbReference type="InParanoid" id="E4V0I1"/>
<dbReference type="eggNOG" id="ENOG502RPFK">
    <property type="taxonomic scope" value="Eukaryota"/>
</dbReference>
<organism evidence="3">
    <name type="scientific">Arthroderma gypseum (strain ATCC MYA-4604 / CBS 118893)</name>
    <name type="common">Microsporum gypseum</name>
    <dbReference type="NCBI Taxonomy" id="535722"/>
    <lineage>
        <taxon>Eukaryota</taxon>
        <taxon>Fungi</taxon>
        <taxon>Dikarya</taxon>
        <taxon>Ascomycota</taxon>
        <taxon>Pezizomycotina</taxon>
        <taxon>Eurotiomycetes</taxon>
        <taxon>Eurotiomycetidae</taxon>
        <taxon>Onygenales</taxon>
        <taxon>Arthrodermataceae</taxon>
        <taxon>Nannizzia</taxon>
    </lineage>
</organism>